<evidence type="ECO:0000256" key="1">
    <source>
        <dbReference type="SAM" id="Coils"/>
    </source>
</evidence>
<protein>
    <submittedName>
        <fullName evidence="2">Uncharacterized protein</fullName>
    </submittedName>
</protein>
<keyword evidence="1" id="KW-0175">Coiled coil</keyword>
<feature type="coiled-coil region" evidence="1">
    <location>
        <begin position="13"/>
        <end position="47"/>
    </location>
</feature>
<accession>A0A9W8GPH6</accession>
<organism evidence="2 3">
    <name type="scientific">Coemansia spiralis</name>
    <dbReference type="NCBI Taxonomy" id="417178"/>
    <lineage>
        <taxon>Eukaryota</taxon>
        <taxon>Fungi</taxon>
        <taxon>Fungi incertae sedis</taxon>
        <taxon>Zoopagomycota</taxon>
        <taxon>Kickxellomycotina</taxon>
        <taxon>Kickxellomycetes</taxon>
        <taxon>Kickxellales</taxon>
        <taxon>Kickxellaceae</taxon>
        <taxon>Coemansia</taxon>
    </lineage>
</organism>
<comment type="caution">
    <text evidence="2">The sequence shown here is derived from an EMBL/GenBank/DDBJ whole genome shotgun (WGS) entry which is preliminary data.</text>
</comment>
<dbReference type="InterPro" id="IPR013183">
    <property type="entry name" value="Hsk3-like"/>
</dbReference>
<reference evidence="2" key="1">
    <citation type="submission" date="2022-07" db="EMBL/GenBank/DDBJ databases">
        <title>Phylogenomic reconstructions and comparative analyses of Kickxellomycotina fungi.</title>
        <authorList>
            <person name="Reynolds N.K."/>
            <person name="Stajich J.E."/>
            <person name="Barry K."/>
            <person name="Grigoriev I.V."/>
            <person name="Crous P."/>
            <person name="Smith M.E."/>
        </authorList>
    </citation>
    <scope>NUCLEOTIDE SEQUENCE</scope>
    <source>
        <strain evidence="2">CBS 109367</strain>
    </source>
</reference>
<dbReference type="OrthoDB" id="5535866at2759"/>
<dbReference type="EMBL" id="JANBTX010000009">
    <property type="protein sequence ID" value="KAJ2690626.1"/>
    <property type="molecule type" value="Genomic_DNA"/>
</dbReference>
<proteinExistence type="predicted"/>
<sequence>MDPESEKRREYLYSNLSKQLSRLNSNFEQLNKNMAVLKEQAELSQRLALSQASMFMGAKDVFDQSNSQSSKQ</sequence>
<dbReference type="Pfam" id="PF08227">
    <property type="entry name" value="DASH_Hsk3"/>
    <property type="match status" value="1"/>
</dbReference>
<name>A0A9W8GPH6_9FUNG</name>
<dbReference type="AlphaFoldDB" id="A0A9W8GPH6"/>
<evidence type="ECO:0000313" key="3">
    <source>
        <dbReference type="Proteomes" id="UP001151516"/>
    </source>
</evidence>
<evidence type="ECO:0000313" key="2">
    <source>
        <dbReference type="EMBL" id="KAJ2690626.1"/>
    </source>
</evidence>
<dbReference type="Proteomes" id="UP001151516">
    <property type="component" value="Unassembled WGS sequence"/>
</dbReference>
<keyword evidence="3" id="KW-1185">Reference proteome</keyword>
<gene>
    <name evidence="2" type="ORF">IWW39_000567</name>
</gene>